<dbReference type="OrthoDB" id="413361at2759"/>
<protein>
    <recommendedName>
        <fullName evidence="1">Retrovirus-related Pol polyprotein from transposon TNT 1-94-like beta-barrel domain-containing protein</fullName>
    </recommendedName>
</protein>
<accession>A0A9P6NQ36</accession>
<feature type="domain" description="Retrovirus-related Pol polyprotein from transposon TNT 1-94-like beta-barrel" evidence="1">
    <location>
        <begin position="21"/>
        <end position="75"/>
    </location>
</feature>
<gene>
    <name evidence="2" type="ORF">CROQUDRAFT_87100</name>
</gene>
<dbReference type="Pfam" id="PF22936">
    <property type="entry name" value="Pol_BBD"/>
    <property type="match status" value="1"/>
</dbReference>
<dbReference type="AlphaFoldDB" id="A0A9P6NQ36"/>
<reference evidence="2" key="1">
    <citation type="submission" date="2013-11" db="EMBL/GenBank/DDBJ databases">
        <title>Genome sequence of the fusiform rust pathogen reveals effectors for host alternation and coevolution with pine.</title>
        <authorList>
            <consortium name="DOE Joint Genome Institute"/>
            <person name="Smith K."/>
            <person name="Pendleton A."/>
            <person name="Kubisiak T."/>
            <person name="Anderson C."/>
            <person name="Salamov A."/>
            <person name="Aerts A."/>
            <person name="Riley R."/>
            <person name="Clum A."/>
            <person name="Lindquist E."/>
            <person name="Ence D."/>
            <person name="Campbell M."/>
            <person name="Kronenberg Z."/>
            <person name="Feau N."/>
            <person name="Dhillon B."/>
            <person name="Hamelin R."/>
            <person name="Burleigh J."/>
            <person name="Smith J."/>
            <person name="Yandell M."/>
            <person name="Nelson C."/>
            <person name="Grigoriev I."/>
            <person name="Davis J."/>
        </authorList>
    </citation>
    <scope>NUCLEOTIDE SEQUENCE</scope>
    <source>
        <strain evidence="2">G11</strain>
    </source>
</reference>
<comment type="caution">
    <text evidence="2">The sequence shown here is derived from an EMBL/GenBank/DDBJ whole genome shotgun (WGS) entry which is preliminary data.</text>
</comment>
<proteinExistence type="predicted"/>
<organism evidence="2 3">
    <name type="scientific">Cronartium quercuum f. sp. fusiforme G11</name>
    <dbReference type="NCBI Taxonomy" id="708437"/>
    <lineage>
        <taxon>Eukaryota</taxon>
        <taxon>Fungi</taxon>
        <taxon>Dikarya</taxon>
        <taxon>Basidiomycota</taxon>
        <taxon>Pucciniomycotina</taxon>
        <taxon>Pucciniomycetes</taxon>
        <taxon>Pucciniales</taxon>
        <taxon>Coleosporiaceae</taxon>
        <taxon>Cronartium</taxon>
    </lineage>
</organism>
<evidence type="ECO:0000313" key="3">
    <source>
        <dbReference type="Proteomes" id="UP000886653"/>
    </source>
</evidence>
<name>A0A9P6NQ36_9BASI</name>
<dbReference type="EMBL" id="MU167214">
    <property type="protein sequence ID" value="KAG0151286.1"/>
    <property type="molecule type" value="Genomic_DNA"/>
</dbReference>
<dbReference type="Proteomes" id="UP000886653">
    <property type="component" value="Unassembled WGS sequence"/>
</dbReference>
<sequence length="119" mass="12910">MFKDKALFLPSSLIKNDDPSKQLKLASGSASLAVHSKGTTQYIAGNGHMFELKNCLYVPDLACNLLAGGLLRQQGVDECRNPDDPDCFSLVLKNVALFNGTLASNNLMSHWTKVLQADV</sequence>
<keyword evidence="3" id="KW-1185">Reference proteome</keyword>
<dbReference type="InterPro" id="IPR054722">
    <property type="entry name" value="PolX-like_BBD"/>
</dbReference>
<evidence type="ECO:0000259" key="1">
    <source>
        <dbReference type="Pfam" id="PF22936"/>
    </source>
</evidence>
<evidence type="ECO:0000313" key="2">
    <source>
        <dbReference type="EMBL" id="KAG0151286.1"/>
    </source>
</evidence>